<protein>
    <submittedName>
        <fullName evidence="1">DUF5779 family protein</fullName>
    </submittedName>
</protein>
<dbReference type="Proteomes" id="UP001596201">
    <property type="component" value="Unassembled WGS sequence"/>
</dbReference>
<dbReference type="AlphaFoldDB" id="A0ABD5RB61"/>
<sequence length="96" mass="10512">MSDFNLDLRNAEAHLDEEEGLSADVVLGVLDGTDDPEEWIDEVKSGNVLVLSVQGDLNKLAAGFARDIKDMGGELMHFRQFLVVSPPGIDIDTDRL</sequence>
<proteinExistence type="predicted"/>
<keyword evidence="2" id="KW-1185">Reference proteome</keyword>
<reference evidence="1 2" key="1">
    <citation type="journal article" date="2019" name="Int. J. Syst. Evol. Microbiol.">
        <title>The Global Catalogue of Microorganisms (GCM) 10K type strain sequencing project: providing services to taxonomists for standard genome sequencing and annotation.</title>
        <authorList>
            <consortium name="The Broad Institute Genomics Platform"/>
            <consortium name="The Broad Institute Genome Sequencing Center for Infectious Disease"/>
            <person name="Wu L."/>
            <person name="Ma J."/>
        </authorList>
    </citation>
    <scope>NUCLEOTIDE SEQUENCE [LARGE SCALE GENOMIC DNA]</scope>
    <source>
        <strain evidence="1 2">CGMCC 1.12237</strain>
    </source>
</reference>
<organism evidence="1 2">
    <name type="scientific">Salinirubrum litoreum</name>
    <dbReference type="NCBI Taxonomy" id="1126234"/>
    <lineage>
        <taxon>Archaea</taxon>
        <taxon>Methanobacteriati</taxon>
        <taxon>Methanobacteriota</taxon>
        <taxon>Stenosarchaea group</taxon>
        <taxon>Halobacteria</taxon>
        <taxon>Halobacteriales</taxon>
        <taxon>Haloferacaceae</taxon>
        <taxon>Salinirubrum</taxon>
    </lineage>
</organism>
<dbReference type="Pfam" id="PF19091">
    <property type="entry name" value="DUF5779"/>
    <property type="match status" value="1"/>
</dbReference>
<name>A0ABD5RB61_9EURY</name>
<dbReference type="EMBL" id="JBHSKX010000001">
    <property type="protein sequence ID" value="MFC5367090.1"/>
    <property type="molecule type" value="Genomic_DNA"/>
</dbReference>
<dbReference type="RefSeq" id="WP_227231509.1">
    <property type="nucleotide sequence ID" value="NZ_JAJCVJ010000004.1"/>
</dbReference>
<gene>
    <name evidence="1" type="ORF">ACFPJ5_09065</name>
</gene>
<evidence type="ECO:0000313" key="2">
    <source>
        <dbReference type="Proteomes" id="UP001596201"/>
    </source>
</evidence>
<evidence type="ECO:0000313" key="1">
    <source>
        <dbReference type="EMBL" id="MFC5367090.1"/>
    </source>
</evidence>
<comment type="caution">
    <text evidence="1">The sequence shown here is derived from an EMBL/GenBank/DDBJ whole genome shotgun (WGS) entry which is preliminary data.</text>
</comment>
<accession>A0ABD5RB61</accession>
<dbReference type="InterPro" id="IPR043931">
    <property type="entry name" value="DUF5779"/>
</dbReference>